<dbReference type="OrthoDB" id="655446at2759"/>
<dbReference type="Gene3D" id="6.20.50.20">
    <property type="match status" value="1"/>
</dbReference>
<organism evidence="2 3">
    <name type="scientific">Vanilla planifolia</name>
    <name type="common">Vanilla</name>
    <dbReference type="NCBI Taxonomy" id="51239"/>
    <lineage>
        <taxon>Eukaryota</taxon>
        <taxon>Viridiplantae</taxon>
        <taxon>Streptophyta</taxon>
        <taxon>Embryophyta</taxon>
        <taxon>Tracheophyta</taxon>
        <taxon>Spermatophyta</taxon>
        <taxon>Magnoliopsida</taxon>
        <taxon>Liliopsida</taxon>
        <taxon>Asparagales</taxon>
        <taxon>Orchidaceae</taxon>
        <taxon>Vanilloideae</taxon>
        <taxon>Vanilleae</taxon>
        <taxon>Vanilla</taxon>
    </lineage>
</organism>
<accession>A0A835PYU2</accession>
<evidence type="ECO:0000256" key="1">
    <source>
        <dbReference type="SAM" id="MobiDB-lite"/>
    </source>
</evidence>
<dbReference type="PANTHER" id="PTHR36072">
    <property type="entry name" value="OS01G0541600 PROTEIN"/>
    <property type="match status" value="1"/>
</dbReference>
<feature type="compositionally biased region" description="Polar residues" evidence="1">
    <location>
        <begin position="203"/>
        <end position="215"/>
    </location>
</feature>
<dbReference type="GO" id="GO:0006396">
    <property type="term" value="P:RNA processing"/>
    <property type="evidence" value="ECO:0007669"/>
    <property type="project" value="InterPro"/>
</dbReference>
<dbReference type="InterPro" id="IPR007175">
    <property type="entry name" value="Rpr2/Snm1/Rpp21"/>
</dbReference>
<feature type="compositionally biased region" description="Polar residues" evidence="1">
    <location>
        <begin position="168"/>
        <end position="179"/>
    </location>
</feature>
<dbReference type="AlphaFoldDB" id="A0A835PYU2"/>
<dbReference type="Proteomes" id="UP000639772">
    <property type="component" value="Chromosome 11"/>
</dbReference>
<proteinExistence type="predicted"/>
<protein>
    <submittedName>
        <fullName evidence="2">Uncharacterized protein</fullName>
    </submittedName>
</protein>
<name>A0A835PYU2_VANPL</name>
<dbReference type="Pfam" id="PF04032">
    <property type="entry name" value="Rpr2"/>
    <property type="match status" value="1"/>
</dbReference>
<comment type="caution">
    <text evidence="2">The sequence shown here is derived from an EMBL/GenBank/DDBJ whole genome shotgun (WGS) entry which is preliminary data.</text>
</comment>
<evidence type="ECO:0000313" key="2">
    <source>
        <dbReference type="EMBL" id="KAG0462935.1"/>
    </source>
</evidence>
<dbReference type="PANTHER" id="PTHR36072:SF2">
    <property type="entry name" value="OS01G0531000 PROTEIN"/>
    <property type="match status" value="1"/>
</dbReference>
<gene>
    <name evidence="2" type="ORF">HPP92_021411</name>
</gene>
<reference evidence="2 3" key="1">
    <citation type="journal article" date="2020" name="Nat. Food">
        <title>A phased Vanilla planifolia genome enables genetic improvement of flavour and production.</title>
        <authorList>
            <person name="Hasing T."/>
            <person name="Tang H."/>
            <person name="Brym M."/>
            <person name="Khazi F."/>
            <person name="Huang T."/>
            <person name="Chambers A.H."/>
        </authorList>
    </citation>
    <scope>NUCLEOTIDE SEQUENCE [LARGE SCALE GENOMIC DNA]</scope>
    <source>
        <tissue evidence="2">Leaf</tissue>
    </source>
</reference>
<feature type="region of interest" description="Disordered" evidence="1">
    <location>
        <begin position="168"/>
        <end position="230"/>
    </location>
</feature>
<sequence length="256" mass="28828">MGKIKKKNCSNLRPKICEGATLRDENSGKKDHDVCSVLKMKHLQKLATWAGGDGGIAPLGALFGYHLAANAESSGIPIDQSCFQCQRCESILQPGFNCTIRIQKNKHKRKRGKKASVTSFQNSVDYKCNFCSHHNMIKGTQKDHLKDIISSRDPGHIRLYRGLAKDSTVSQSNRVNGVRSTYEPRTPMGLQNNKRKKEETNSRKLQLSGNSSQLTDYGKQPNRKKRKGWSSLRDIVERKEAESCKNFDSFVIPFPM</sequence>
<dbReference type="EMBL" id="JADCNM010000011">
    <property type="protein sequence ID" value="KAG0462935.1"/>
    <property type="molecule type" value="Genomic_DNA"/>
</dbReference>
<evidence type="ECO:0000313" key="3">
    <source>
        <dbReference type="Proteomes" id="UP000639772"/>
    </source>
</evidence>